<proteinExistence type="predicted"/>
<sequence>MGIDNKGVKIQNRKKLIGLSEKIGININQITIVELRRYSEYEMRLP</sequence>
<organism evidence="1 2">
    <name type="scientific">Chryseobacterium ginsengisoli</name>
    <dbReference type="NCBI Taxonomy" id="363853"/>
    <lineage>
        <taxon>Bacteria</taxon>
        <taxon>Pseudomonadati</taxon>
        <taxon>Bacteroidota</taxon>
        <taxon>Flavobacteriia</taxon>
        <taxon>Flavobacteriales</taxon>
        <taxon>Weeksellaceae</taxon>
        <taxon>Chryseobacterium group</taxon>
        <taxon>Chryseobacterium</taxon>
    </lineage>
</organism>
<keyword evidence="2" id="KW-1185">Reference proteome</keyword>
<comment type="caution">
    <text evidence="1">The sequence shown here is derived from an EMBL/GenBank/DDBJ whole genome shotgun (WGS) entry which is preliminary data.</text>
</comment>
<dbReference type="Proteomes" id="UP001500353">
    <property type="component" value="Unassembled WGS sequence"/>
</dbReference>
<name>A0ABP9MGR6_9FLAO</name>
<evidence type="ECO:0000313" key="2">
    <source>
        <dbReference type="Proteomes" id="UP001500353"/>
    </source>
</evidence>
<accession>A0ABP9MGR6</accession>
<protein>
    <submittedName>
        <fullName evidence="1">Uncharacterized protein</fullName>
    </submittedName>
</protein>
<gene>
    <name evidence="1" type="ORF">GCM10023210_27030</name>
</gene>
<reference evidence="2" key="1">
    <citation type="journal article" date="2019" name="Int. J. Syst. Evol. Microbiol.">
        <title>The Global Catalogue of Microorganisms (GCM) 10K type strain sequencing project: providing services to taxonomists for standard genome sequencing and annotation.</title>
        <authorList>
            <consortium name="The Broad Institute Genomics Platform"/>
            <consortium name="The Broad Institute Genome Sequencing Center for Infectious Disease"/>
            <person name="Wu L."/>
            <person name="Ma J."/>
        </authorList>
    </citation>
    <scope>NUCLEOTIDE SEQUENCE [LARGE SCALE GENOMIC DNA]</scope>
    <source>
        <strain evidence="2">JCM 18019</strain>
    </source>
</reference>
<dbReference type="EMBL" id="BAABHX010000004">
    <property type="protein sequence ID" value="GAA5094914.1"/>
    <property type="molecule type" value="Genomic_DNA"/>
</dbReference>
<evidence type="ECO:0000313" key="1">
    <source>
        <dbReference type="EMBL" id="GAA5094914.1"/>
    </source>
</evidence>